<feature type="coiled-coil region" evidence="6">
    <location>
        <begin position="77"/>
        <end position="139"/>
    </location>
</feature>
<evidence type="ECO:0000256" key="3">
    <source>
        <dbReference type="ARBA" id="ARBA00023125"/>
    </source>
</evidence>
<comment type="caution">
    <text evidence="9">The sequence shown here is derived from an EMBL/GenBank/DDBJ whole genome shotgun (WGS) entry which is preliminary data.</text>
</comment>
<protein>
    <recommendedName>
        <fullName evidence="8">BHLH domain-containing protein</fullName>
    </recommendedName>
</protein>
<accession>A0A8T1P0R1</accession>
<dbReference type="EMBL" id="CM031835">
    <property type="protein sequence ID" value="KAG6686857.1"/>
    <property type="molecule type" value="Genomic_DNA"/>
</dbReference>
<evidence type="ECO:0000256" key="4">
    <source>
        <dbReference type="ARBA" id="ARBA00023163"/>
    </source>
</evidence>
<dbReference type="GO" id="GO:0005634">
    <property type="term" value="C:nucleus"/>
    <property type="evidence" value="ECO:0007669"/>
    <property type="project" value="UniProtKB-SubCell"/>
</dbReference>
<feature type="compositionally biased region" description="Basic residues" evidence="7">
    <location>
        <begin position="28"/>
        <end position="40"/>
    </location>
</feature>
<keyword evidence="11" id="KW-1185">Reference proteome</keyword>
<evidence type="ECO:0000313" key="11">
    <source>
        <dbReference type="Proteomes" id="UP000811609"/>
    </source>
</evidence>
<name>A0A8T1P0R1_CARIL</name>
<evidence type="ECO:0000256" key="1">
    <source>
        <dbReference type="ARBA" id="ARBA00004123"/>
    </source>
</evidence>
<keyword evidence="3" id="KW-0238">DNA-binding</keyword>
<comment type="subcellular location">
    <subcellularLocation>
        <location evidence="1">Nucleus</location>
    </subcellularLocation>
</comment>
<dbReference type="InterPro" id="IPR011598">
    <property type="entry name" value="bHLH_dom"/>
</dbReference>
<feature type="region of interest" description="Disordered" evidence="7">
    <location>
        <begin position="21"/>
        <end position="45"/>
    </location>
</feature>
<organism evidence="9 11">
    <name type="scientific">Carya illinoinensis</name>
    <name type="common">Pecan</name>
    <dbReference type="NCBI Taxonomy" id="32201"/>
    <lineage>
        <taxon>Eukaryota</taxon>
        <taxon>Viridiplantae</taxon>
        <taxon>Streptophyta</taxon>
        <taxon>Embryophyta</taxon>
        <taxon>Tracheophyta</taxon>
        <taxon>Spermatophyta</taxon>
        <taxon>Magnoliopsida</taxon>
        <taxon>eudicotyledons</taxon>
        <taxon>Gunneridae</taxon>
        <taxon>Pentapetalae</taxon>
        <taxon>rosids</taxon>
        <taxon>fabids</taxon>
        <taxon>Fagales</taxon>
        <taxon>Juglandaceae</taxon>
        <taxon>Carya</taxon>
    </lineage>
</organism>
<reference evidence="10" key="2">
    <citation type="submission" date="2021-01" db="EMBL/GenBank/DDBJ databases">
        <authorList>
            <person name="Lovell J.T."/>
            <person name="Bentley N."/>
            <person name="Bhattarai G."/>
            <person name="Jenkins J.W."/>
            <person name="Sreedasyam A."/>
            <person name="Alarcon Y."/>
            <person name="Bock C."/>
            <person name="Boston L."/>
            <person name="Carlson J."/>
            <person name="Cervantes K."/>
            <person name="Clermont K."/>
            <person name="Krom N."/>
            <person name="Kubenka K."/>
            <person name="Mamidi S."/>
            <person name="Mattison C."/>
            <person name="Monteros M."/>
            <person name="Pisani C."/>
            <person name="Plott C."/>
            <person name="Rajasekar S."/>
            <person name="Rhein H.S."/>
            <person name="Rohla C."/>
            <person name="Song M."/>
            <person name="Hilaire R.S."/>
            <person name="Shu S."/>
            <person name="Wells L."/>
            <person name="Wang X."/>
            <person name="Webber J."/>
            <person name="Heerema R.J."/>
            <person name="Klein P."/>
            <person name="Conner P."/>
            <person name="Grauke L."/>
            <person name="Grimwood J."/>
            <person name="Schmutz J."/>
            <person name="Randall J.J."/>
        </authorList>
    </citation>
    <scope>NUCLEOTIDE SEQUENCE</scope>
    <source>
        <tissue evidence="10">Leaf</tissue>
    </source>
</reference>
<dbReference type="PANTHER" id="PTHR47075">
    <property type="entry name" value="TRANSCRIPTION FACTOR BHLH47"/>
    <property type="match status" value="1"/>
</dbReference>
<feature type="region of interest" description="Disordered" evidence="7">
    <location>
        <begin position="234"/>
        <end position="258"/>
    </location>
</feature>
<feature type="domain" description="BHLH" evidence="8">
    <location>
        <begin position="37"/>
        <end position="87"/>
    </location>
</feature>
<dbReference type="EMBL" id="CM031819">
    <property type="protein sequence ID" value="KAG6635441.1"/>
    <property type="molecule type" value="Genomic_DNA"/>
</dbReference>
<evidence type="ECO:0000256" key="2">
    <source>
        <dbReference type="ARBA" id="ARBA00023015"/>
    </source>
</evidence>
<keyword evidence="2" id="KW-0805">Transcription regulation</keyword>
<reference evidence="9" key="1">
    <citation type="submission" date="2020-12" db="EMBL/GenBank/DDBJ databases">
        <title>WGS assembly of Carya illinoinensis cv. Pawnee.</title>
        <authorList>
            <person name="Platts A."/>
            <person name="Shu S."/>
            <person name="Wright S."/>
            <person name="Barry K."/>
            <person name="Edger P."/>
            <person name="Pires J.C."/>
            <person name="Schmutz J."/>
        </authorList>
    </citation>
    <scope>NUCLEOTIDE SEQUENCE</scope>
    <source>
        <tissue evidence="9">Leaf</tissue>
    </source>
</reference>
<dbReference type="InterPro" id="IPR057075">
    <property type="entry name" value="bHLH_IRO3"/>
</dbReference>
<keyword evidence="6" id="KW-0175">Coiled coil</keyword>
<proteinExistence type="predicted"/>
<dbReference type="Proteomes" id="UP000811246">
    <property type="component" value="Chromosome 11"/>
</dbReference>
<evidence type="ECO:0000313" key="10">
    <source>
        <dbReference type="EMBL" id="KAG6686857.1"/>
    </source>
</evidence>
<gene>
    <name evidence="9" type="ORF">CIPAW_11G042700</name>
    <name evidence="10" type="ORF">I3842_11G042200</name>
</gene>
<keyword evidence="5" id="KW-0539">Nucleus</keyword>
<dbReference type="Proteomes" id="UP000811609">
    <property type="component" value="Chromosome 11"/>
</dbReference>
<evidence type="ECO:0000259" key="8">
    <source>
        <dbReference type="PROSITE" id="PS50888"/>
    </source>
</evidence>
<evidence type="ECO:0000256" key="5">
    <source>
        <dbReference type="ARBA" id="ARBA00023242"/>
    </source>
</evidence>
<dbReference type="PANTHER" id="PTHR47075:SF9">
    <property type="entry name" value="TRANSCRIPTION FACTOR BHLH47"/>
    <property type="match status" value="1"/>
</dbReference>
<evidence type="ECO:0000256" key="7">
    <source>
        <dbReference type="SAM" id="MobiDB-lite"/>
    </source>
</evidence>
<dbReference type="GO" id="GO:0003677">
    <property type="term" value="F:DNA binding"/>
    <property type="evidence" value="ECO:0007669"/>
    <property type="project" value="UniProtKB-KW"/>
</dbReference>
<keyword evidence="4" id="KW-0804">Transcription</keyword>
<dbReference type="PROSITE" id="PS50888">
    <property type="entry name" value="BHLH"/>
    <property type="match status" value="1"/>
</dbReference>
<dbReference type="GO" id="GO:0046983">
    <property type="term" value="F:protein dimerization activity"/>
    <property type="evidence" value="ECO:0007669"/>
    <property type="project" value="InterPro"/>
</dbReference>
<sequence>MSMDSEVYSPMVDEVNVVEEESMNRACPGKKNKGKVPKRVQKSEREKLKREHLNDLFFNLANVLELSQQNNGKASILNEATRLLKDLVGQIECLKKENASLFSESHYMTSEKNELREEKSALENQIEKLQSELEARVAQSKPDLNAPPPDEYSQLELTSHLPANCLKLRAAEASMQGSPAVFVLPIHPDPQAYLLSDVSQLTSKPNSNVSKPHARYPTPADLWPSELIAEQPTVRKGFHLSSSNPKVGTIGEGDAENI</sequence>
<dbReference type="Pfam" id="PF23177">
    <property type="entry name" value="bHLH_IRO3"/>
    <property type="match status" value="1"/>
</dbReference>
<evidence type="ECO:0000313" key="9">
    <source>
        <dbReference type="EMBL" id="KAG6635441.1"/>
    </source>
</evidence>
<evidence type="ECO:0000256" key="6">
    <source>
        <dbReference type="SAM" id="Coils"/>
    </source>
</evidence>
<dbReference type="AlphaFoldDB" id="A0A8T1P0R1"/>